<evidence type="ECO:0000313" key="2">
    <source>
        <dbReference type="Proteomes" id="UP000197007"/>
    </source>
</evidence>
<sequence length="551" mass="62982">MKKFILLLGVLALGFTSCSKKSENLKVIPKDAMVVVSFDLQSLYQKADVEELQQLKSFQKLKEEISNDNKEMGKIFNEILKDPKSSGVDFKKNAFFFVCDSKKYGGDSRNPYIGITAVLSDDAKFKDLLNRVSQATKLQLDIKKEGALNIVYFKEGASLSWDNKKMLFLVNDNYSTRVDVVLKKLYEQSKSEQITDIKGFSDFLDGQKDINVWLNFGGFMQDDSMFLNGIAASLYKSLFNMQKDSYFYGFIDFGKDDIKLTTYSIYNQETAKLLKKYDLYDISFDKDILKNFPEKLPIAIGGAVNVKNYYEFLKAQFGKELNEDDLVKLLNTQGLTKDNVLNFFGGSFVLAIEGFENQKYISYDLVEDEQSEDGYEYKEVEKERMFPVFGLSFNIGDKTLLDKGVALAHLALENGYYKLPLQKDLTLYFAYNNKAFYGSNSPKGVEAFLKGGVSNNAVKSDFGKHVSKDLAYFYMSLEPKDYPQEYVDIIREKNSREGSLAFDLFTQHSTNIECKRIDNSSAEIIYHLKGIEKNSLNTFFKSIDKVINYEN</sequence>
<name>A0A1Z4BS16_9FLAO</name>
<dbReference type="RefSeq" id="WP_088594938.1">
    <property type="nucleotide sequence ID" value="NZ_CP022022.1"/>
</dbReference>
<gene>
    <name evidence="1" type="ORF">CBG49_13845</name>
</gene>
<dbReference type="AlphaFoldDB" id="A0A1Z4BS16"/>
<dbReference type="Proteomes" id="UP000197007">
    <property type="component" value="Chromosome"/>
</dbReference>
<keyword evidence="2" id="KW-1185">Reference proteome</keyword>
<dbReference type="PROSITE" id="PS51257">
    <property type="entry name" value="PROKAR_LIPOPROTEIN"/>
    <property type="match status" value="1"/>
</dbReference>
<evidence type="ECO:0000313" key="1">
    <source>
        <dbReference type="EMBL" id="ASF44086.1"/>
    </source>
</evidence>
<dbReference type="EMBL" id="CP022022">
    <property type="protein sequence ID" value="ASF44086.1"/>
    <property type="molecule type" value="Genomic_DNA"/>
</dbReference>
<accession>A0A1Z4BS16</accession>
<reference evidence="2" key="1">
    <citation type="submission" date="2017-06" db="EMBL/GenBank/DDBJ databases">
        <title>Complete genome sequence of Capnocytophaga sp. KCOM 1579 (=ChDC OS43) isolated from a human refractory periapical abscess lesion.</title>
        <authorList>
            <person name="Kook J.-K."/>
            <person name="Park S.-N."/>
            <person name="Lim Y.K."/>
            <person name="Roh H."/>
        </authorList>
    </citation>
    <scope>NUCLEOTIDE SEQUENCE [LARGE SCALE GENOMIC DNA]</scope>
    <source>
        <strain evidence="2">ChDC OS43</strain>
    </source>
</reference>
<proteinExistence type="predicted"/>
<protein>
    <submittedName>
        <fullName evidence="1">DUF4836 domain-containing protein</fullName>
    </submittedName>
</protein>
<dbReference type="Pfam" id="PF16120">
    <property type="entry name" value="DUF4836"/>
    <property type="match status" value="1"/>
</dbReference>
<dbReference type="InterPro" id="IPR032276">
    <property type="entry name" value="DUF4836"/>
</dbReference>
<organism evidence="1 2">
    <name type="scientific">Capnocytophaga endodontalis</name>
    <dbReference type="NCBI Taxonomy" id="2708117"/>
    <lineage>
        <taxon>Bacteria</taxon>
        <taxon>Pseudomonadati</taxon>
        <taxon>Bacteroidota</taxon>
        <taxon>Flavobacteriia</taxon>
        <taxon>Flavobacteriales</taxon>
        <taxon>Flavobacteriaceae</taxon>
        <taxon>Capnocytophaga</taxon>
    </lineage>
</organism>
<dbReference type="KEGG" id="capn:CBG49_13845"/>